<protein>
    <submittedName>
        <fullName evidence="10">Ras association domain-containing protein 5</fullName>
    </submittedName>
</protein>
<evidence type="ECO:0000256" key="4">
    <source>
        <dbReference type="ARBA" id="ARBA00022833"/>
    </source>
</evidence>
<dbReference type="Gene3D" id="1.20.5.110">
    <property type="match status" value="1"/>
</dbReference>
<evidence type="ECO:0000259" key="8">
    <source>
        <dbReference type="PROSITE" id="PS50200"/>
    </source>
</evidence>
<keyword evidence="5" id="KW-0206">Cytoskeleton</keyword>
<comment type="caution">
    <text evidence="10">The sequence shown here is derived from an EMBL/GenBank/DDBJ whole genome shotgun (WGS) entry which is preliminary data.</text>
</comment>
<reference evidence="10" key="1">
    <citation type="journal article" name="BMC Genomics">
        <title>Long-read sequencing and de novo genome assembly of marine medaka (Oryzias melastigma).</title>
        <authorList>
            <person name="Liang P."/>
            <person name="Saqib H.S.A."/>
            <person name="Ni X."/>
            <person name="Shen Y."/>
        </authorList>
    </citation>
    <scope>NUCLEOTIDE SEQUENCE</scope>
    <source>
        <strain evidence="10">Bigg-433</strain>
    </source>
</reference>
<organism evidence="10 11">
    <name type="scientific">Oryzias melastigma</name>
    <name type="common">Marine medaka</name>
    <dbReference type="NCBI Taxonomy" id="30732"/>
    <lineage>
        <taxon>Eukaryota</taxon>
        <taxon>Metazoa</taxon>
        <taxon>Chordata</taxon>
        <taxon>Craniata</taxon>
        <taxon>Vertebrata</taxon>
        <taxon>Euteleostomi</taxon>
        <taxon>Actinopterygii</taxon>
        <taxon>Neopterygii</taxon>
        <taxon>Teleostei</taxon>
        <taxon>Neoteleostei</taxon>
        <taxon>Acanthomorphata</taxon>
        <taxon>Ovalentaria</taxon>
        <taxon>Atherinomorphae</taxon>
        <taxon>Beloniformes</taxon>
        <taxon>Adrianichthyidae</taxon>
        <taxon>Oryziinae</taxon>
        <taxon>Oryzias</taxon>
    </lineage>
</organism>
<dbReference type="GO" id="GO:0005737">
    <property type="term" value="C:cytoplasm"/>
    <property type="evidence" value="ECO:0007669"/>
    <property type="project" value="TreeGrafter"/>
</dbReference>
<dbReference type="EMBL" id="WKFB01000456">
    <property type="protein sequence ID" value="KAF6722426.1"/>
    <property type="molecule type" value="Genomic_DNA"/>
</dbReference>
<dbReference type="SUPFAM" id="SSF54236">
    <property type="entry name" value="Ubiquitin-like"/>
    <property type="match status" value="1"/>
</dbReference>
<keyword evidence="2" id="KW-0493">Microtubule</keyword>
<dbReference type="CDD" id="cd20886">
    <property type="entry name" value="C1_RASSF5"/>
    <property type="match status" value="1"/>
</dbReference>
<dbReference type="InterPro" id="IPR033614">
    <property type="entry name" value="RASSF1-6"/>
</dbReference>
<dbReference type="PANTHER" id="PTHR22738:SF8">
    <property type="entry name" value="RAS ASSOCIATION DOMAIN-CONTAINING PROTEIN 3"/>
    <property type="match status" value="1"/>
</dbReference>
<comment type="subcellular location">
    <subcellularLocation>
        <location evidence="1">Cytoplasm</location>
        <location evidence="1">Cytoskeleton</location>
    </subcellularLocation>
</comment>
<dbReference type="Pfam" id="PF16517">
    <property type="entry name" value="Nore1-SARAH"/>
    <property type="match status" value="1"/>
</dbReference>
<feature type="domain" description="Ras-associating" evidence="8">
    <location>
        <begin position="602"/>
        <end position="676"/>
    </location>
</feature>
<evidence type="ECO:0000256" key="5">
    <source>
        <dbReference type="ARBA" id="ARBA00023212"/>
    </source>
</evidence>
<evidence type="ECO:0000259" key="9">
    <source>
        <dbReference type="PROSITE" id="PS50951"/>
    </source>
</evidence>
<dbReference type="GO" id="GO:0046872">
    <property type="term" value="F:metal ion binding"/>
    <property type="evidence" value="ECO:0007669"/>
    <property type="project" value="UniProtKB-KW"/>
</dbReference>
<dbReference type="InterPro" id="IPR029071">
    <property type="entry name" value="Ubiquitin-like_domsf"/>
</dbReference>
<feature type="compositionally biased region" description="Low complexity" evidence="6">
    <location>
        <begin position="299"/>
        <end position="310"/>
    </location>
</feature>
<evidence type="ECO:0000259" key="7">
    <source>
        <dbReference type="PROSITE" id="PS50081"/>
    </source>
</evidence>
<evidence type="ECO:0000256" key="6">
    <source>
        <dbReference type="SAM" id="MobiDB-lite"/>
    </source>
</evidence>
<feature type="compositionally biased region" description="Pro residues" evidence="6">
    <location>
        <begin position="348"/>
        <end position="364"/>
    </location>
</feature>
<evidence type="ECO:0000256" key="1">
    <source>
        <dbReference type="ARBA" id="ARBA00004245"/>
    </source>
</evidence>
<feature type="region of interest" description="Disordered" evidence="6">
    <location>
        <begin position="1"/>
        <end position="29"/>
    </location>
</feature>
<evidence type="ECO:0000256" key="3">
    <source>
        <dbReference type="ARBA" id="ARBA00022723"/>
    </source>
</evidence>
<dbReference type="SUPFAM" id="SSF57889">
    <property type="entry name" value="Cysteine-rich domain"/>
    <property type="match status" value="1"/>
</dbReference>
<dbReference type="AlphaFoldDB" id="A0A834C9E8"/>
<dbReference type="Gene3D" id="3.10.20.90">
    <property type="entry name" value="Phosphatidylinositol 3-kinase Catalytic Subunit, Chain A, domain 1"/>
    <property type="match status" value="1"/>
</dbReference>
<feature type="region of interest" description="Disordered" evidence="6">
    <location>
        <begin position="380"/>
        <end position="460"/>
    </location>
</feature>
<dbReference type="GO" id="GO:0005874">
    <property type="term" value="C:microtubule"/>
    <property type="evidence" value="ECO:0007669"/>
    <property type="project" value="UniProtKB-KW"/>
</dbReference>
<evidence type="ECO:0000313" key="10">
    <source>
        <dbReference type="EMBL" id="KAF6722426.1"/>
    </source>
</evidence>
<dbReference type="InterPro" id="IPR046349">
    <property type="entry name" value="C1-like_sf"/>
</dbReference>
<sequence>MTNGHVEGINGAAGGTVPDPKPTSDHGDMENTMEHKLMRAFAQRRQLRRNRRESGTAARTRPQTLRRRQTAKENQRGRGRRKKDGGACQSSENVLVPKQRNQNQNLRRLLNLNPKFPSSISYRKNVTAENEFEQVAKRLTDLADEIQFIEPEIESDDDDDLEKLIALLLRKSGDQFNQTMIEQKVNPRVLFDYSFFERLLTTFLERIGYRNARSDDLQPQASTETQVAVACEITSRLSTADTLPSSRMLNFGAAYLQQHYSHWVQQQSHAVPAPGNEIRPVLAAHLPPPEPALRRQAAARGARARSFPRGPAEDEDSVMFNGKYSPTRPPLADESPLGVQALLVTKPRPSPPHEPPEATWPPPGAKMRVPKANKGAMVVRPVRRHPSLPSTDMESRDAGWGERRKPEEKPRSLEGRNGAEAHEGGPHRGRRKSFRPPDVRTIFTPGERDPRVKEESGEGHTFEPGEFTWCDVCCAFILQGGLTCTGCKYACHAACRNKVSLDCHPVSQDRLNNNNSAPLHDVEKEREQRREFSTEEIRQKIEAYNSMTKDHLKMTLGSSSEYTGFIKVLMDLRRPVTVRGGHKGATVSEEAFYLPQEVNMILHISSNTTARQVVVALLGKFKVVDNPAKYALYKRCRRDEQVYVCKLAEVECPLFLRLLAGPDPDSLSLVLREQQTGEVMWDAFSIPELRNFLLILDKEEQEQKEALVRRYKLYRNRLEEALRQHRGPPHRV</sequence>
<dbReference type="Gene3D" id="3.30.60.20">
    <property type="match status" value="1"/>
</dbReference>
<evidence type="ECO:0000313" key="11">
    <source>
        <dbReference type="Proteomes" id="UP000646548"/>
    </source>
</evidence>
<keyword evidence="3" id="KW-0479">Metal-binding</keyword>
<keyword evidence="4" id="KW-0862">Zinc</keyword>
<accession>A0A834C9E8</accession>
<feature type="region of interest" description="Disordered" evidence="6">
    <location>
        <begin position="344"/>
        <end position="367"/>
    </location>
</feature>
<dbReference type="SMART" id="SM00314">
    <property type="entry name" value="RA"/>
    <property type="match status" value="1"/>
</dbReference>
<feature type="domain" description="Phorbol-ester/DAG-type" evidence="7">
    <location>
        <begin position="459"/>
        <end position="503"/>
    </location>
</feature>
<feature type="compositionally biased region" description="Basic and acidic residues" evidence="6">
    <location>
        <begin position="446"/>
        <end position="460"/>
    </location>
</feature>
<feature type="region of interest" description="Disordered" evidence="6">
    <location>
        <begin position="299"/>
        <end position="318"/>
    </location>
</feature>
<evidence type="ECO:0000256" key="2">
    <source>
        <dbReference type="ARBA" id="ARBA00022701"/>
    </source>
</evidence>
<gene>
    <name evidence="10" type="ORF">FQA47_010717</name>
</gene>
<keyword evidence="5" id="KW-0963">Cytoplasm</keyword>
<feature type="compositionally biased region" description="Basic and acidic residues" evidence="6">
    <location>
        <begin position="393"/>
        <end position="426"/>
    </location>
</feature>
<dbReference type="PROSITE" id="PS50951">
    <property type="entry name" value="SARAH"/>
    <property type="match status" value="1"/>
</dbReference>
<dbReference type="PANTHER" id="PTHR22738">
    <property type="entry name" value="RASSF"/>
    <property type="match status" value="1"/>
</dbReference>
<name>A0A834C9E8_ORYME</name>
<proteinExistence type="predicted"/>
<dbReference type="Proteomes" id="UP000646548">
    <property type="component" value="Unassembled WGS sequence"/>
</dbReference>
<feature type="domain" description="SARAH" evidence="9">
    <location>
        <begin position="678"/>
        <end position="725"/>
    </location>
</feature>
<dbReference type="Pfam" id="PF00788">
    <property type="entry name" value="RA"/>
    <property type="match status" value="1"/>
</dbReference>
<dbReference type="PROSITE" id="PS50200">
    <property type="entry name" value="RA"/>
    <property type="match status" value="1"/>
</dbReference>
<dbReference type="SMART" id="SM00109">
    <property type="entry name" value="C1"/>
    <property type="match status" value="1"/>
</dbReference>
<dbReference type="InterPro" id="IPR002219">
    <property type="entry name" value="PKC_DAG/PE"/>
</dbReference>
<dbReference type="GO" id="GO:0007165">
    <property type="term" value="P:signal transduction"/>
    <property type="evidence" value="ECO:0007669"/>
    <property type="project" value="InterPro"/>
</dbReference>
<dbReference type="InterPro" id="IPR000159">
    <property type="entry name" value="RA_dom"/>
</dbReference>
<dbReference type="InterPro" id="IPR011524">
    <property type="entry name" value="SARAH_dom"/>
</dbReference>
<feature type="region of interest" description="Disordered" evidence="6">
    <location>
        <begin position="45"/>
        <end position="100"/>
    </location>
</feature>
<dbReference type="PROSITE" id="PS50081">
    <property type="entry name" value="ZF_DAG_PE_2"/>
    <property type="match status" value="1"/>
</dbReference>